<accession>A0A4C1T217</accession>
<evidence type="ECO:0000313" key="1">
    <source>
        <dbReference type="EMBL" id="GBP08256.1"/>
    </source>
</evidence>
<sequence>MSTVICCRLFGQGMFPSSSSARSVVPVRARESKINTPPNSPICLHNVVLNRVNGGLQSSDTCSDDLESLKISIEQKGSKCKAEHVNCTPSQTL</sequence>
<dbReference type="EMBL" id="BGZK01000030">
    <property type="protein sequence ID" value="GBP08256.1"/>
    <property type="molecule type" value="Genomic_DNA"/>
</dbReference>
<organism evidence="1 2">
    <name type="scientific">Eumeta variegata</name>
    <name type="common">Bagworm moth</name>
    <name type="synonym">Eumeta japonica</name>
    <dbReference type="NCBI Taxonomy" id="151549"/>
    <lineage>
        <taxon>Eukaryota</taxon>
        <taxon>Metazoa</taxon>
        <taxon>Ecdysozoa</taxon>
        <taxon>Arthropoda</taxon>
        <taxon>Hexapoda</taxon>
        <taxon>Insecta</taxon>
        <taxon>Pterygota</taxon>
        <taxon>Neoptera</taxon>
        <taxon>Endopterygota</taxon>
        <taxon>Lepidoptera</taxon>
        <taxon>Glossata</taxon>
        <taxon>Ditrysia</taxon>
        <taxon>Tineoidea</taxon>
        <taxon>Psychidae</taxon>
        <taxon>Oiketicinae</taxon>
        <taxon>Eumeta</taxon>
    </lineage>
</organism>
<comment type="caution">
    <text evidence="1">The sequence shown here is derived from an EMBL/GenBank/DDBJ whole genome shotgun (WGS) entry which is preliminary data.</text>
</comment>
<dbReference type="Proteomes" id="UP000299102">
    <property type="component" value="Unassembled WGS sequence"/>
</dbReference>
<protein>
    <submittedName>
        <fullName evidence="1">Uncharacterized protein</fullName>
    </submittedName>
</protein>
<reference evidence="1 2" key="1">
    <citation type="journal article" date="2019" name="Commun. Biol.">
        <title>The bagworm genome reveals a unique fibroin gene that provides high tensile strength.</title>
        <authorList>
            <person name="Kono N."/>
            <person name="Nakamura H."/>
            <person name="Ohtoshi R."/>
            <person name="Tomita M."/>
            <person name="Numata K."/>
            <person name="Arakawa K."/>
        </authorList>
    </citation>
    <scope>NUCLEOTIDE SEQUENCE [LARGE SCALE GENOMIC DNA]</scope>
</reference>
<gene>
    <name evidence="1" type="ORF">EVAR_78745_1</name>
</gene>
<evidence type="ECO:0000313" key="2">
    <source>
        <dbReference type="Proteomes" id="UP000299102"/>
    </source>
</evidence>
<keyword evidence="2" id="KW-1185">Reference proteome</keyword>
<proteinExistence type="predicted"/>
<dbReference type="AlphaFoldDB" id="A0A4C1T217"/>
<name>A0A4C1T217_EUMVA</name>